<dbReference type="GO" id="GO:0008033">
    <property type="term" value="P:tRNA processing"/>
    <property type="evidence" value="ECO:0007669"/>
    <property type="project" value="UniProtKB-KW"/>
</dbReference>
<dbReference type="InterPro" id="IPR002125">
    <property type="entry name" value="CMP_dCMP_dom"/>
</dbReference>
<evidence type="ECO:0000256" key="3">
    <source>
        <dbReference type="SAM" id="MobiDB-lite"/>
    </source>
</evidence>
<dbReference type="GO" id="GO:0005737">
    <property type="term" value="C:cytoplasm"/>
    <property type="evidence" value="ECO:0007669"/>
    <property type="project" value="TreeGrafter"/>
</dbReference>
<comment type="caution">
    <text evidence="5">The sequence shown here is derived from an EMBL/GenBank/DDBJ whole genome shotgun (WGS) entry which is preliminary data.</text>
</comment>
<feature type="region of interest" description="Disordered" evidence="3">
    <location>
        <begin position="259"/>
        <end position="315"/>
    </location>
</feature>
<sequence length="439" mass="45637">MDVDFVADGGELPPPITFKTAVMVPSQKELQLTTVPLAVAAFPAKAGNALMRTLGNVEPLADYKHLKRVRKAPDDGSLLEVILCTLPGSGEASSGADGASGAAAAADGTAAAAEQPGQLPLERLPAELQSLYSQHGGVRLRLMHGAAVPPQTRVQWESWTKLWPITWRIPENGAPVTEETPVDERTQRYFEHHMRRAIDMAAASRLDNAAVIAQPPSLVSLAEAVDGTVFHPLRHAAMAVVAVAADRDLALWPPSATFTAAQEEQEQGREAEAGGMGAGAAGASSQQPEEAVATTEGGKVANKRPRLGDGSTAPQQPAVVGMAVEVSGGSASAAALASAGSRPYMCTGYDIFLVREPCIMCAMGLVHSRVQRVIYCQPDPQHGALGGRQRLHACKSLNHNYEVFRMERQPAPQQPQPGAAAAAAAAAGAAGGAAAGQAC</sequence>
<dbReference type="EMBL" id="JAEHOD010000016">
    <property type="protein sequence ID" value="KAG2448821.1"/>
    <property type="molecule type" value="Genomic_DNA"/>
</dbReference>
<evidence type="ECO:0000256" key="2">
    <source>
        <dbReference type="ARBA" id="ARBA00038160"/>
    </source>
</evidence>
<dbReference type="SUPFAM" id="SSF53927">
    <property type="entry name" value="Cytidine deaminase-like"/>
    <property type="match status" value="1"/>
</dbReference>
<reference evidence="5" key="1">
    <citation type="journal article" date="2020" name="bioRxiv">
        <title>Comparative genomics of Chlamydomonas.</title>
        <authorList>
            <person name="Craig R.J."/>
            <person name="Hasan A.R."/>
            <person name="Ness R.W."/>
            <person name="Keightley P.D."/>
        </authorList>
    </citation>
    <scope>NUCLEOTIDE SEQUENCE</scope>
    <source>
        <strain evidence="5">CCAP 11/173</strain>
    </source>
</reference>
<dbReference type="OrthoDB" id="3180714at2759"/>
<dbReference type="PROSITE" id="PS51747">
    <property type="entry name" value="CYT_DCMP_DEAMINASES_2"/>
    <property type="match status" value="1"/>
</dbReference>
<dbReference type="PANTHER" id="PTHR11079">
    <property type="entry name" value="CYTOSINE DEAMINASE FAMILY MEMBER"/>
    <property type="match status" value="1"/>
</dbReference>
<keyword evidence="6" id="KW-1185">Reference proteome</keyword>
<dbReference type="InterPro" id="IPR016193">
    <property type="entry name" value="Cytidine_deaminase-like"/>
</dbReference>
<dbReference type="Gene3D" id="3.40.140.10">
    <property type="entry name" value="Cytidine Deaminase, domain 2"/>
    <property type="match status" value="1"/>
</dbReference>
<name>A0A836B671_9CHLO</name>
<evidence type="ECO:0000313" key="5">
    <source>
        <dbReference type="EMBL" id="KAG2448821.1"/>
    </source>
</evidence>
<feature type="domain" description="CMP/dCMP-type deaminase" evidence="4">
    <location>
        <begin position="255"/>
        <end position="404"/>
    </location>
</feature>
<evidence type="ECO:0000313" key="6">
    <source>
        <dbReference type="Proteomes" id="UP000613740"/>
    </source>
</evidence>
<gene>
    <name evidence="5" type="ORF">HYH02_006172</name>
</gene>
<protein>
    <recommendedName>
        <fullName evidence="4">CMP/dCMP-type deaminase domain-containing protein</fullName>
    </recommendedName>
</protein>
<evidence type="ECO:0000256" key="1">
    <source>
        <dbReference type="ARBA" id="ARBA00022694"/>
    </source>
</evidence>
<evidence type="ECO:0000259" key="4">
    <source>
        <dbReference type="PROSITE" id="PS51747"/>
    </source>
</evidence>
<comment type="similarity">
    <text evidence="2">Belongs to the cytidine and deoxycytidylate deaminase family. ADAT3 subfamily.</text>
</comment>
<dbReference type="PANTHER" id="PTHR11079:SF156">
    <property type="entry name" value="INACTIVE TRNA-SPECIFIC ADENOSINE DEAMINASE-LIKE PROTEIN 3-RELATED"/>
    <property type="match status" value="1"/>
</dbReference>
<dbReference type="AlphaFoldDB" id="A0A836B671"/>
<proteinExistence type="inferred from homology"/>
<accession>A0A836B671</accession>
<dbReference type="Proteomes" id="UP000613740">
    <property type="component" value="Unassembled WGS sequence"/>
</dbReference>
<dbReference type="GO" id="GO:0005634">
    <property type="term" value="C:nucleus"/>
    <property type="evidence" value="ECO:0007669"/>
    <property type="project" value="TreeGrafter"/>
</dbReference>
<organism evidence="5 6">
    <name type="scientific">Chlamydomonas schloesseri</name>
    <dbReference type="NCBI Taxonomy" id="2026947"/>
    <lineage>
        <taxon>Eukaryota</taxon>
        <taxon>Viridiplantae</taxon>
        <taxon>Chlorophyta</taxon>
        <taxon>core chlorophytes</taxon>
        <taxon>Chlorophyceae</taxon>
        <taxon>CS clade</taxon>
        <taxon>Chlamydomonadales</taxon>
        <taxon>Chlamydomonadaceae</taxon>
        <taxon>Chlamydomonas</taxon>
    </lineage>
</organism>
<keyword evidence="1" id="KW-0819">tRNA processing</keyword>
<dbReference type="GO" id="GO:0052717">
    <property type="term" value="F:tRNA-specific adenosine-34 deaminase activity"/>
    <property type="evidence" value="ECO:0007669"/>
    <property type="project" value="TreeGrafter"/>
</dbReference>